<protein>
    <submittedName>
        <fullName evidence="3">Uncharacterized protein</fullName>
    </submittedName>
</protein>
<dbReference type="AlphaFoldDB" id="A0A6M4G710"/>
<evidence type="ECO:0000256" key="2">
    <source>
        <dbReference type="SAM" id="SignalP"/>
    </source>
</evidence>
<keyword evidence="1" id="KW-0812">Transmembrane</keyword>
<feature type="transmembrane region" description="Helical" evidence="1">
    <location>
        <begin position="115"/>
        <end position="140"/>
    </location>
</feature>
<feature type="chain" id="PRO_5026777723" evidence="2">
    <location>
        <begin position="25"/>
        <end position="208"/>
    </location>
</feature>
<reference evidence="3 4" key="1">
    <citation type="submission" date="2020-04" db="EMBL/GenBank/DDBJ databases">
        <title>The Whole Genome Analysis of High salt-tolerant Sphingobium yanoikuyae YC-XJ2 with Aryl organophosphorus flame retardants (aryl-OPFRs)-degrading capacity and characteristics of Related phosphotriesterase.</title>
        <authorList>
            <person name="Li X."/>
        </authorList>
    </citation>
    <scope>NUCLEOTIDE SEQUENCE [LARGE SCALE GENOMIC DNA]</scope>
    <source>
        <strain evidence="3 4">YC-XJ2</strain>
    </source>
</reference>
<gene>
    <name evidence="3" type="ORF">HH800_13545</name>
</gene>
<dbReference type="Proteomes" id="UP000502611">
    <property type="component" value="Chromosome"/>
</dbReference>
<proteinExistence type="predicted"/>
<sequence>MTLRGRAASAVMLAWCLIAMPVRAQDGIEAPRLAGTVLEDSASPFGPVDLSDKDIRLIILPAVKGPFNASDAADFEKYYYFRRDNTDVRTAFADISECDGYARGLRSNLPNNYSYYYGVGGLVGGAIGSLMSEAIIGSALKREARRQTMRTCMAFKGYDRHGVSKKVWQYFNFEEGLTAVPDGERRRRLLQQAAVAARTPAIGEVLAP</sequence>
<keyword evidence="1" id="KW-0472">Membrane</keyword>
<accession>A0A6M4G710</accession>
<dbReference type="RefSeq" id="WP_169861399.1">
    <property type="nucleotide sequence ID" value="NZ_CP053021.1"/>
</dbReference>
<evidence type="ECO:0000256" key="1">
    <source>
        <dbReference type="SAM" id="Phobius"/>
    </source>
</evidence>
<evidence type="ECO:0000313" key="4">
    <source>
        <dbReference type="Proteomes" id="UP000502611"/>
    </source>
</evidence>
<organism evidence="3 4">
    <name type="scientific">Sphingobium yanoikuyae</name>
    <name type="common">Sphingomonas yanoikuyae</name>
    <dbReference type="NCBI Taxonomy" id="13690"/>
    <lineage>
        <taxon>Bacteria</taxon>
        <taxon>Pseudomonadati</taxon>
        <taxon>Pseudomonadota</taxon>
        <taxon>Alphaproteobacteria</taxon>
        <taxon>Sphingomonadales</taxon>
        <taxon>Sphingomonadaceae</taxon>
        <taxon>Sphingobium</taxon>
    </lineage>
</organism>
<name>A0A6M4G710_SPHYA</name>
<evidence type="ECO:0000313" key="3">
    <source>
        <dbReference type="EMBL" id="QJR03102.1"/>
    </source>
</evidence>
<dbReference type="EMBL" id="CP053021">
    <property type="protein sequence ID" value="QJR03102.1"/>
    <property type="molecule type" value="Genomic_DNA"/>
</dbReference>
<keyword evidence="1" id="KW-1133">Transmembrane helix</keyword>
<feature type="signal peptide" evidence="2">
    <location>
        <begin position="1"/>
        <end position="24"/>
    </location>
</feature>
<keyword evidence="2" id="KW-0732">Signal</keyword>